<proteinExistence type="inferred from homology"/>
<evidence type="ECO:0000256" key="6">
    <source>
        <dbReference type="ARBA" id="ARBA00022705"/>
    </source>
</evidence>
<dbReference type="SMART" id="SM00422">
    <property type="entry name" value="HTH_MERR"/>
    <property type="match status" value="1"/>
</dbReference>
<dbReference type="GO" id="GO:0005737">
    <property type="term" value="C:cytoplasm"/>
    <property type="evidence" value="ECO:0007669"/>
    <property type="project" value="UniProtKB-SubCell"/>
</dbReference>
<evidence type="ECO:0000259" key="9">
    <source>
        <dbReference type="PROSITE" id="PS50937"/>
    </source>
</evidence>
<keyword evidence="4" id="KW-0808">Transferase</keyword>
<evidence type="ECO:0000256" key="7">
    <source>
        <dbReference type="ARBA" id="ARBA00022932"/>
    </source>
</evidence>
<dbReference type="InterPro" id="IPR046938">
    <property type="entry name" value="DNA_clamp_sf"/>
</dbReference>
<comment type="caution">
    <text evidence="10">The sequence shown here is derived from an EMBL/GenBank/DDBJ whole genome shotgun (WGS) entry which is preliminary data.</text>
</comment>
<evidence type="ECO:0000256" key="1">
    <source>
        <dbReference type="ARBA" id="ARBA00004496"/>
    </source>
</evidence>
<dbReference type="PROSITE" id="PS50937">
    <property type="entry name" value="HTH_MERR_2"/>
    <property type="match status" value="1"/>
</dbReference>
<dbReference type="InterPro" id="IPR009061">
    <property type="entry name" value="DNA-bd_dom_put_sf"/>
</dbReference>
<dbReference type="GO" id="GO:0006355">
    <property type="term" value="P:regulation of DNA-templated transcription"/>
    <property type="evidence" value="ECO:0007669"/>
    <property type="project" value="InterPro"/>
</dbReference>
<dbReference type="Gene3D" id="3.10.150.10">
    <property type="entry name" value="DNA Polymerase III, subunit A, domain 2"/>
    <property type="match status" value="1"/>
</dbReference>
<keyword evidence="5" id="KW-0548">Nucleotidyltransferase</keyword>
<dbReference type="InterPro" id="IPR000551">
    <property type="entry name" value="MerR-type_HTH_dom"/>
</dbReference>
<dbReference type="InterPro" id="IPR001001">
    <property type="entry name" value="DNA_polIII_beta"/>
</dbReference>
<keyword evidence="6" id="KW-0235">DNA replication</keyword>
<keyword evidence="8" id="KW-0238">DNA-binding</keyword>
<dbReference type="SMART" id="SM00480">
    <property type="entry name" value="POL3Bc"/>
    <property type="match status" value="1"/>
</dbReference>
<dbReference type="Proteomes" id="UP000652013">
    <property type="component" value="Unassembled WGS sequence"/>
</dbReference>
<dbReference type="AlphaFoldDB" id="A0A8J3Y8F0"/>
<dbReference type="Gene3D" id="1.10.1660.10">
    <property type="match status" value="1"/>
</dbReference>
<keyword evidence="3" id="KW-0963">Cytoplasm</keyword>
<dbReference type="Pfam" id="PF02767">
    <property type="entry name" value="DNA_pol3_beta_2"/>
    <property type="match status" value="1"/>
</dbReference>
<dbReference type="GO" id="GO:0009360">
    <property type="term" value="C:DNA polymerase III complex"/>
    <property type="evidence" value="ECO:0007669"/>
    <property type="project" value="InterPro"/>
</dbReference>
<evidence type="ECO:0000256" key="3">
    <source>
        <dbReference type="ARBA" id="ARBA00022490"/>
    </source>
</evidence>
<organism evidence="10 11">
    <name type="scientific">Spirilliplanes yamanashiensis</name>
    <dbReference type="NCBI Taxonomy" id="42233"/>
    <lineage>
        <taxon>Bacteria</taxon>
        <taxon>Bacillati</taxon>
        <taxon>Actinomycetota</taxon>
        <taxon>Actinomycetes</taxon>
        <taxon>Micromonosporales</taxon>
        <taxon>Micromonosporaceae</taxon>
        <taxon>Spirilliplanes</taxon>
    </lineage>
</organism>
<reference evidence="10" key="1">
    <citation type="submission" date="2021-01" db="EMBL/GenBank/DDBJ databases">
        <title>Whole genome shotgun sequence of Spirilliplanes yamanashiensis NBRC 15828.</title>
        <authorList>
            <person name="Komaki H."/>
            <person name="Tamura T."/>
        </authorList>
    </citation>
    <scope>NUCLEOTIDE SEQUENCE</scope>
    <source>
        <strain evidence="10">NBRC 15828</strain>
    </source>
</reference>
<evidence type="ECO:0000313" key="10">
    <source>
        <dbReference type="EMBL" id="GIJ03901.1"/>
    </source>
</evidence>
<keyword evidence="7" id="KW-0239">DNA-directed DNA polymerase</keyword>
<dbReference type="PANTHER" id="PTHR30478:SF0">
    <property type="entry name" value="BETA SLIDING CLAMP"/>
    <property type="match status" value="1"/>
</dbReference>
<protein>
    <recommendedName>
        <fullName evidence="9">HTH merR-type domain-containing protein</fullName>
    </recommendedName>
</protein>
<evidence type="ECO:0000256" key="8">
    <source>
        <dbReference type="ARBA" id="ARBA00023125"/>
    </source>
</evidence>
<accession>A0A8J3Y8F0</accession>
<evidence type="ECO:0000256" key="2">
    <source>
        <dbReference type="ARBA" id="ARBA00010752"/>
    </source>
</evidence>
<comment type="subcellular location">
    <subcellularLocation>
        <location evidence="1">Cytoplasm</location>
    </subcellularLocation>
</comment>
<evidence type="ECO:0000256" key="5">
    <source>
        <dbReference type="ARBA" id="ARBA00022695"/>
    </source>
</evidence>
<feature type="domain" description="HTH merR-type" evidence="9">
    <location>
        <begin position="1"/>
        <end position="71"/>
    </location>
</feature>
<sequence length="342" mass="35229">MRSIGEMARATGLTASALRFYDSAGVLVPARVDPVTGYRHYADEQLKPARVLASLRRVGMPLAEVVRVLGALGDPAAAEAVLAAHLGRLEAGLADARTELSRVSALLRPEEPLMPTITCSNRDLTVAIDAVRFAVGRDPALPALAGVLVEVEDGLVRLVATDRFRLATATATGVADGAGSALAPATFLDEARALAAGDGSARLTVGPEIVLETAAGRAAAPALDLPFPDYRRLTGGGSGRRVAVDPAAVRATLAAAPTVARTWEGVDYEATVLTVDDAGRLAAAAPDAWTEDGAAVAVNREFLLQALDAGGPGQLELELDGPIRPLAVRSAGGFSILMPVRL</sequence>
<dbReference type="InterPro" id="IPR022637">
    <property type="entry name" value="DNA_polIII_beta_cen"/>
</dbReference>
<dbReference type="GO" id="GO:0008408">
    <property type="term" value="F:3'-5' exonuclease activity"/>
    <property type="evidence" value="ECO:0007669"/>
    <property type="project" value="InterPro"/>
</dbReference>
<dbReference type="SUPFAM" id="SSF55979">
    <property type="entry name" value="DNA clamp"/>
    <property type="match status" value="1"/>
</dbReference>
<comment type="similarity">
    <text evidence="2">Belongs to the beta sliding clamp family.</text>
</comment>
<dbReference type="GO" id="GO:0003887">
    <property type="term" value="F:DNA-directed DNA polymerase activity"/>
    <property type="evidence" value="ECO:0007669"/>
    <property type="project" value="UniProtKB-KW"/>
</dbReference>
<dbReference type="GO" id="GO:0006271">
    <property type="term" value="P:DNA strand elongation involved in DNA replication"/>
    <property type="evidence" value="ECO:0007669"/>
    <property type="project" value="TreeGrafter"/>
</dbReference>
<dbReference type="PROSITE" id="PS00552">
    <property type="entry name" value="HTH_MERR_1"/>
    <property type="match status" value="1"/>
</dbReference>
<dbReference type="SUPFAM" id="SSF46955">
    <property type="entry name" value="Putative DNA-binding domain"/>
    <property type="match status" value="1"/>
</dbReference>
<dbReference type="EMBL" id="BOOY01000025">
    <property type="protein sequence ID" value="GIJ03901.1"/>
    <property type="molecule type" value="Genomic_DNA"/>
</dbReference>
<gene>
    <name evidence="10" type="ORF">Sya03_32530</name>
</gene>
<dbReference type="Pfam" id="PF13411">
    <property type="entry name" value="MerR_1"/>
    <property type="match status" value="1"/>
</dbReference>
<name>A0A8J3Y8F0_9ACTN</name>
<dbReference type="Gene3D" id="3.70.10.10">
    <property type="match status" value="1"/>
</dbReference>
<evidence type="ECO:0000256" key="4">
    <source>
        <dbReference type="ARBA" id="ARBA00022679"/>
    </source>
</evidence>
<evidence type="ECO:0000313" key="11">
    <source>
        <dbReference type="Proteomes" id="UP000652013"/>
    </source>
</evidence>
<keyword evidence="11" id="KW-1185">Reference proteome</keyword>
<dbReference type="GO" id="GO:0003677">
    <property type="term" value="F:DNA binding"/>
    <property type="evidence" value="ECO:0007669"/>
    <property type="project" value="UniProtKB-KW"/>
</dbReference>
<dbReference type="PANTHER" id="PTHR30478">
    <property type="entry name" value="DNA POLYMERASE III SUBUNIT BETA"/>
    <property type="match status" value="1"/>
</dbReference>